<name>A0A1I4K0A8_9RHOB</name>
<feature type="transmembrane region" description="Helical" evidence="1">
    <location>
        <begin position="124"/>
        <end position="141"/>
    </location>
</feature>
<dbReference type="OrthoDB" id="7595044at2"/>
<feature type="transmembrane region" description="Helical" evidence="1">
    <location>
        <begin position="88"/>
        <end position="104"/>
    </location>
</feature>
<organism evidence="2 3">
    <name type="scientific">Shimia aestuarii</name>
    <dbReference type="NCBI Taxonomy" id="254406"/>
    <lineage>
        <taxon>Bacteria</taxon>
        <taxon>Pseudomonadati</taxon>
        <taxon>Pseudomonadota</taxon>
        <taxon>Alphaproteobacteria</taxon>
        <taxon>Rhodobacterales</taxon>
        <taxon>Roseobacteraceae</taxon>
    </lineage>
</organism>
<keyword evidence="1" id="KW-0472">Membrane</keyword>
<evidence type="ECO:0000256" key="1">
    <source>
        <dbReference type="SAM" id="Phobius"/>
    </source>
</evidence>
<sequence>MPNVIANLMLLLWPVVVWRLFVALPPGRALVWSLLGAYLLLPPPPAKFDLPLMPALDKESLPHLAVFGVVVFVLALKPKILPESRPARWLVLLFILSPVLTVATNSDPLIFTERYIRGLHLQDAIAQPINQFIMLIGFLMARNFLQTREDQRDMLLALLIAGLVYTIPTLMEVRLSPQINNWVYGYYQHLFSQTIRGGGYRPMVFLYHGIWLAYFMLTCLLAALALWRGDTRQSRIKFLIAACYLAVILVLCKTLAVLVYAGVAGLMIIMLSTGAQLRIAAALALIACLYPAFKAAGLVPTDFILAQAEAVSPERAASLAFRFQNEDILAARAFERPFFGWGIWGRNHLHDPVTGQITSVSDGYWVIVLGVWGAVGYAAQFGLLSLPIFLLWRRLGQARSDARTRFVRETSFSMRGDSHPRADLARVSVSPYVGPLALLLGVNLVDLLPNATLTPMTWIISGMLLGHAEMLARQRKEGVEEGLRAMPEPARRRTVL</sequence>
<dbReference type="STRING" id="254406.SAMN04488042_1011258"/>
<gene>
    <name evidence="2" type="ORF">SAMN04488042_1011258</name>
</gene>
<dbReference type="AlphaFoldDB" id="A0A1I4K0A8"/>
<dbReference type="InterPro" id="IPR051533">
    <property type="entry name" value="WaaL-like"/>
</dbReference>
<protein>
    <recommendedName>
        <fullName evidence="4">O-antigen ligase like membrane protein</fullName>
    </recommendedName>
</protein>
<accession>A0A1I4K0A8</accession>
<evidence type="ECO:0000313" key="3">
    <source>
        <dbReference type="Proteomes" id="UP000199144"/>
    </source>
</evidence>
<feature type="transmembrane region" description="Helical" evidence="1">
    <location>
        <begin position="205"/>
        <end position="227"/>
    </location>
</feature>
<feature type="transmembrane region" description="Helical" evidence="1">
    <location>
        <begin position="153"/>
        <end position="171"/>
    </location>
</feature>
<keyword evidence="3" id="KW-1185">Reference proteome</keyword>
<keyword evidence="1" id="KW-0812">Transmembrane</keyword>
<dbReference type="PANTHER" id="PTHR37422">
    <property type="entry name" value="TEICHURONIC ACID BIOSYNTHESIS PROTEIN TUAE"/>
    <property type="match status" value="1"/>
</dbReference>
<dbReference type="EMBL" id="FOTQ01000001">
    <property type="protein sequence ID" value="SFL72124.1"/>
    <property type="molecule type" value="Genomic_DNA"/>
</dbReference>
<dbReference type="PANTHER" id="PTHR37422:SF13">
    <property type="entry name" value="LIPOPOLYSACCHARIDE BIOSYNTHESIS PROTEIN PA4999-RELATED"/>
    <property type="match status" value="1"/>
</dbReference>
<dbReference type="RefSeq" id="WP_093091878.1">
    <property type="nucleotide sequence ID" value="NZ_FOTQ01000001.1"/>
</dbReference>
<keyword evidence="1" id="KW-1133">Transmembrane helix</keyword>
<feature type="transmembrane region" description="Helical" evidence="1">
    <location>
        <begin position="239"/>
        <end position="269"/>
    </location>
</feature>
<evidence type="ECO:0008006" key="4">
    <source>
        <dbReference type="Google" id="ProtNLM"/>
    </source>
</evidence>
<feature type="transmembrane region" description="Helical" evidence="1">
    <location>
        <begin position="60"/>
        <end position="76"/>
    </location>
</feature>
<reference evidence="2 3" key="1">
    <citation type="submission" date="2016-10" db="EMBL/GenBank/DDBJ databases">
        <authorList>
            <person name="de Groot N.N."/>
        </authorList>
    </citation>
    <scope>NUCLEOTIDE SEQUENCE [LARGE SCALE GENOMIC DNA]</scope>
    <source>
        <strain evidence="2 3">DSM 15283</strain>
    </source>
</reference>
<evidence type="ECO:0000313" key="2">
    <source>
        <dbReference type="EMBL" id="SFL72124.1"/>
    </source>
</evidence>
<dbReference type="Proteomes" id="UP000199144">
    <property type="component" value="Unassembled WGS sequence"/>
</dbReference>
<proteinExistence type="predicted"/>
<feature type="transmembrane region" description="Helical" evidence="1">
    <location>
        <begin position="275"/>
        <end position="293"/>
    </location>
</feature>
<feature type="transmembrane region" description="Helical" evidence="1">
    <location>
        <begin position="364"/>
        <end position="392"/>
    </location>
</feature>